<keyword evidence="5" id="KW-1185">Reference proteome</keyword>
<dbReference type="GO" id="GO:0006508">
    <property type="term" value="P:proteolysis"/>
    <property type="evidence" value="ECO:0007669"/>
    <property type="project" value="InterPro"/>
</dbReference>
<dbReference type="Gene3D" id="3.40.50.1820">
    <property type="entry name" value="alpha/beta hydrolase"/>
    <property type="match status" value="1"/>
</dbReference>
<dbReference type="SUPFAM" id="SSF53474">
    <property type="entry name" value="alpha/beta-Hydrolases"/>
    <property type="match status" value="1"/>
</dbReference>
<dbReference type="STRING" id="43657.S4054249_10285"/>
<dbReference type="Gene3D" id="2.140.10.30">
    <property type="entry name" value="Dipeptidylpeptidase IV, N-terminal domain"/>
    <property type="match status" value="1"/>
</dbReference>
<dbReference type="AlphaFoldDB" id="A0A166X885"/>
<evidence type="ECO:0008006" key="6">
    <source>
        <dbReference type="Google" id="ProtNLM"/>
    </source>
</evidence>
<dbReference type="EMBL" id="AUYB01000098">
    <property type="protein sequence ID" value="KZN39794.1"/>
    <property type="molecule type" value="Genomic_DNA"/>
</dbReference>
<dbReference type="Pfam" id="PF00326">
    <property type="entry name" value="Peptidase_S9"/>
    <property type="match status" value="1"/>
</dbReference>
<dbReference type="InterPro" id="IPR050278">
    <property type="entry name" value="Serine_Prot_S9B/DPPIV"/>
</dbReference>
<protein>
    <recommendedName>
        <fullName evidence="6">Peptidase S9</fullName>
    </recommendedName>
</protein>
<reference evidence="4 5" key="1">
    <citation type="submission" date="2013-07" db="EMBL/GenBank/DDBJ databases">
        <title>Comparative Genomic and Metabolomic Analysis of Twelve Strains of Pseudoalteromonas luteoviolacea.</title>
        <authorList>
            <person name="Vynne N.G."/>
            <person name="Mansson M."/>
            <person name="Gram L."/>
        </authorList>
    </citation>
    <scope>NUCLEOTIDE SEQUENCE [LARGE SCALE GENOMIC DNA]</scope>
    <source>
        <strain evidence="4 5">DSM 6061</strain>
    </source>
</reference>
<evidence type="ECO:0000259" key="3">
    <source>
        <dbReference type="Pfam" id="PF00930"/>
    </source>
</evidence>
<evidence type="ECO:0000259" key="2">
    <source>
        <dbReference type="Pfam" id="PF00326"/>
    </source>
</evidence>
<dbReference type="PATRIC" id="fig|1365250.3.peg.1955"/>
<dbReference type="InterPro" id="IPR002469">
    <property type="entry name" value="Peptidase_S9B_N"/>
</dbReference>
<evidence type="ECO:0000313" key="5">
    <source>
        <dbReference type="Proteomes" id="UP000076643"/>
    </source>
</evidence>
<proteinExistence type="predicted"/>
<sequence>MKKSLLSIAVAGLLLTGCQTTSQTSDTEVATSIAPVVAPVVQTPLDFGSENITLEQAMADPDWISRTPENAFWGADSSTIYFDQKQKGNQLRDKFAIDSAKGIKQVTLSNLHEVGNGNAIYSTNGRFQAYTFKGNIFVKDLRTNKIKQLTKTSAQERIVQFMLSGELAYRVDNTFFSVNVETGLSTELVKIHNGNKPKGTQEPDTYIAKEQHKLIDYVALTHKNALDAEARKADIEKQNQSIANKHIYIGEGNNLVEASLSPKGDKLIVVVSEHNVYSQATEKDMMPNYIGQDGNIDPVPARSRVADNKPVEVEVIYVDLATDKQKSVGFETLPGFDEDVLASVRKENAEAIGESYKSEKSPRAIKLMRDWYWSQSPIQWNSEGDQVALMFKAWDNKDRWLTTMDFEKGELTPQHRLHDSAWVNYAYNDFGWLNGEDSLYFLSEESGYSHLYVKPVNGKATQLTSGKFVVSDPKLTKDNNKFFFKANVDHPGIYEVYSVDVATKKKEAITDLNGMTDFTLSPDESKLLLRHSTIMMPTELYVADAKPDTQPKRLTNTVSDNFLNKKLIAPKIVAVPSSHTDEPIYAKVYYPADYKPGETGKKRKAVIFNHGAGYLQNSHMGWSVYFREFMFHSLLASEGYVVMDMDYRASKGYGRDWRTAIYRQMGTPEIQDLADGVKWMAQNVNVDEGSVGTYGGSYGGFMTFMALFTQPELFQAGAALRPVTDWAYYNDPYTSNILNRPQDDPIAYKRSSPIYFAEGLNKPMLINAPMIDDNVFFQDVVRLVQRLIELEKENYETAIYPVEPHGFVQPSSWLDEYRRIYKLFKENL</sequence>
<name>A0A166X885_9GAMM</name>
<dbReference type="Proteomes" id="UP000076643">
    <property type="component" value="Unassembled WGS sequence"/>
</dbReference>
<gene>
    <name evidence="4" type="ORF">N475_13625</name>
</gene>
<dbReference type="InterPro" id="IPR001375">
    <property type="entry name" value="Peptidase_S9_cat"/>
</dbReference>
<comment type="caution">
    <text evidence="4">The sequence shown here is derived from an EMBL/GenBank/DDBJ whole genome shotgun (WGS) entry which is preliminary data.</text>
</comment>
<feature type="domain" description="Peptidase S9 prolyl oligopeptidase catalytic" evidence="2">
    <location>
        <begin position="633"/>
        <end position="828"/>
    </location>
</feature>
<keyword evidence="1" id="KW-0732">Signal</keyword>
<dbReference type="GO" id="GO:0008236">
    <property type="term" value="F:serine-type peptidase activity"/>
    <property type="evidence" value="ECO:0007669"/>
    <property type="project" value="InterPro"/>
</dbReference>
<dbReference type="GO" id="GO:0008239">
    <property type="term" value="F:dipeptidyl-peptidase activity"/>
    <property type="evidence" value="ECO:0007669"/>
    <property type="project" value="TreeGrafter"/>
</dbReference>
<feature type="chain" id="PRO_5007882211" description="Peptidase S9" evidence="1">
    <location>
        <begin position="23"/>
        <end position="828"/>
    </location>
</feature>
<dbReference type="PANTHER" id="PTHR11731:SF193">
    <property type="entry name" value="DIPEPTIDYL PEPTIDASE 9"/>
    <property type="match status" value="1"/>
</dbReference>
<evidence type="ECO:0000256" key="1">
    <source>
        <dbReference type="SAM" id="SignalP"/>
    </source>
</evidence>
<feature type="signal peptide" evidence="1">
    <location>
        <begin position="1"/>
        <end position="22"/>
    </location>
</feature>
<dbReference type="Pfam" id="PF00930">
    <property type="entry name" value="DPPIV_N"/>
    <property type="match status" value="1"/>
</dbReference>
<dbReference type="RefSeq" id="WP_193343314.1">
    <property type="nucleotide sequence ID" value="NZ_AQHB01000023.1"/>
</dbReference>
<dbReference type="PROSITE" id="PS51257">
    <property type="entry name" value="PROKAR_LIPOPROTEIN"/>
    <property type="match status" value="1"/>
</dbReference>
<dbReference type="PANTHER" id="PTHR11731">
    <property type="entry name" value="PROTEASE FAMILY S9B,C DIPEPTIDYL-PEPTIDASE IV-RELATED"/>
    <property type="match status" value="1"/>
</dbReference>
<feature type="domain" description="Dipeptidylpeptidase IV N-terminal" evidence="3">
    <location>
        <begin position="377"/>
        <end position="537"/>
    </location>
</feature>
<accession>A0A166X885</accession>
<evidence type="ECO:0000313" key="4">
    <source>
        <dbReference type="EMBL" id="KZN39794.1"/>
    </source>
</evidence>
<organism evidence="4 5">
    <name type="scientific">Pseudoalteromonas luteoviolacea DSM 6061</name>
    <dbReference type="NCBI Taxonomy" id="1365250"/>
    <lineage>
        <taxon>Bacteria</taxon>
        <taxon>Pseudomonadati</taxon>
        <taxon>Pseudomonadota</taxon>
        <taxon>Gammaproteobacteria</taxon>
        <taxon>Alteromonadales</taxon>
        <taxon>Pseudoalteromonadaceae</taxon>
        <taxon>Pseudoalteromonas</taxon>
    </lineage>
</organism>
<dbReference type="SUPFAM" id="SSF82171">
    <property type="entry name" value="DPP6 N-terminal domain-like"/>
    <property type="match status" value="1"/>
</dbReference>
<dbReference type="InterPro" id="IPR029058">
    <property type="entry name" value="AB_hydrolase_fold"/>
</dbReference>